<keyword evidence="4" id="KW-1185">Reference proteome</keyword>
<dbReference type="PROSITE" id="PS50975">
    <property type="entry name" value="ATP_GRASP"/>
    <property type="match status" value="1"/>
</dbReference>
<evidence type="ECO:0000313" key="4">
    <source>
        <dbReference type="Proteomes" id="UP000034883"/>
    </source>
</evidence>
<protein>
    <recommendedName>
        <fullName evidence="2">ATP-grasp domain-containing protein</fullName>
    </recommendedName>
</protein>
<keyword evidence="1" id="KW-0547">Nucleotide-binding</keyword>
<proteinExistence type="predicted"/>
<sequence>MKVLVTSSRFPHALCEIRHFGEQGHTVYAADTFATAPGSHSRYVAESFVTASPTFETARYVDDVAEIVRSRGVDLVVPAFEEALYLAEHRARIPAPIFCPSLETLARLHDKHRFVELSRSLGMPVPRTIVVRSPRELRRAIDELPEYIARAAYSRGGVTLLTNSGPLAGRVPIDACHPTPLQPWIVQEFVHGTDVCSFSVAQHGRIVAHCAYEHPKTIEHAGGILFESIDEPESLALARRYAEALKYHGQLSFDFMRTSRGLVLLECNPRPTAGVFMMGAEDLCDAVLGRVNGKGPRIVPPGVKRQIAVAIMRDMVRNWREIPTDLAVLFSGIEDVYAAPGDAMPALYSLLSYGQVRAYRRHLARRGRDVSDLVAAQFFDVLWDGTRRS</sequence>
<feature type="domain" description="ATP-grasp" evidence="2">
    <location>
        <begin position="115"/>
        <end position="297"/>
    </location>
</feature>
<dbReference type="STRING" id="927083.DB32_008788"/>
<gene>
    <name evidence="3" type="ORF">DB32_008788</name>
</gene>
<dbReference type="OrthoDB" id="5372487at2"/>
<dbReference type="GO" id="GO:0005524">
    <property type="term" value="F:ATP binding"/>
    <property type="evidence" value="ECO:0007669"/>
    <property type="project" value="UniProtKB-UniRule"/>
</dbReference>
<dbReference type="RefSeq" id="WP_053238484.1">
    <property type="nucleotide sequence ID" value="NZ_CP011125.1"/>
</dbReference>
<dbReference type="InterPro" id="IPR011761">
    <property type="entry name" value="ATP-grasp"/>
</dbReference>
<evidence type="ECO:0000313" key="3">
    <source>
        <dbReference type="EMBL" id="AKF11639.1"/>
    </source>
</evidence>
<evidence type="ECO:0000256" key="1">
    <source>
        <dbReference type="PROSITE-ProRule" id="PRU00409"/>
    </source>
</evidence>
<name>A0A0F6SI62_9BACT</name>
<dbReference type="EMBL" id="CP011125">
    <property type="protein sequence ID" value="AKF11639.1"/>
    <property type="molecule type" value="Genomic_DNA"/>
</dbReference>
<dbReference type="Proteomes" id="UP000034883">
    <property type="component" value="Chromosome"/>
</dbReference>
<dbReference type="Gene3D" id="3.40.50.20">
    <property type="match status" value="1"/>
</dbReference>
<dbReference type="KEGG" id="samy:DB32_008788"/>
<dbReference type="AlphaFoldDB" id="A0A0F6SI62"/>
<evidence type="ECO:0000259" key="2">
    <source>
        <dbReference type="PROSITE" id="PS50975"/>
    </source>
</evidence>
<reference evidence="3 4" key="1">
    <citation type="submission" date="2015-03" db="EMBL/GenBank/DDBJ databases">
        <title>Genome assembly of Sandaracinus amylolyticus DSM 53668.</title>
        <authorList>
            <person name="Sharma G."/>
            <person name="Subramanian S."/>
        </authorList>
    </citation>
    <scope>NUCLEOTIDE SEQUENCE [LARGE SCALE GENOMIC DNA]</scope>
    <source>
        <strain evidence="3 4">DSM 53668</strain>
    </source>
</reference>
<dbReference type="Gene3D" id="3.30.470.20">
    <property type="entry name" value="ATP-grasp fold, B domain"/>
    <property type="match status" value="1"/>
</dbReference>
<dbReference type="GO" id="GO:0046872">
    <property type="term" value="F:metal ion binding"/>
    <property type="evidence" value="ECO:0007669"/>
    <property type="project" value="InterPro"/>
</dbReference>
<dbReference type="SUPFAM" id="SSF56059">
    <property type="entry name" value="Glutathione synthetase ATP-binding domain-like"/>
    <property type="match status" value="1"/>
</dbReference>
<accession>A0A0F6SI62</accession>
<keyword evidence="1" id="KW-0067">ATP-binding</keyword>
<organism evidence="3 4">
    <name type="scientific">Sandaracinus amylolyticus</name>
    <dbReference type="NCBI Taxonomy" id="927083"/>
    <lineage>
        <taxon>Bacteria</taxon>
        <taxon>Pseudomonadati</taxon>
        <taxon>Myxococcota</taxon>
        <taxon>Polyangia</taxon>
        <taxon>Polyangiales</taxon>
        <taxon>Sandaracinaceae</taxon>
        <taxon>Sandaracinus</taxon>
    </lineage>
</organism>